<reference evidence="2 3" key="1">
    <citation type="journal article" date="2020" name="Mol. Biol. Evol.">
        <title>Distinct Expression and Methylation Patterns for Genes with Different Fates following a Single Whole-Genome Duplication in Flowering Plants.</title>
        <authorList>
            <person name="Shi T."/>
            <person name="Rahmani R.S."/>
            <person name="Gugger P.F."/>
            <person name="Wang M."/>
            <person name="Li H."/>
            <person name="Zhang Y."/>
            <person name="Li Z."/>
            <person name="Wang Q."/>
            <person name="Van de Peer Y."/>
            <person name="Marchal K."/>
            <person name="Chen J."/>
        </authorList>
    </citation>
    <scope>NUCLEOTIDE SEQUENCE [LARGE SCALE GENOMIC DNA]</scope>
    <source>
        <tissue evidence="2">Leaf</tissue>
    </source>
</reference>
<dbReference type="EMBL" id="DUZY01000001">
    <property type="protein sequence ID" value="DAD21484.1"/>
    <property type="molecule type" value="Genomic_DNA"/>
</dbReference>
<dbReference type="AlphaFoldDB" id="A0A822XIZ2"/>
<evidence type="ECO:0000256" key="1">
    <source>
        <dbReference type="SAM" id="MobiDB-lite"/>
    </source>
</evidence>
<keyword evidence="3" id="KW-1185">Reference proteome</keyword>
<sequence>MCDIDDPSSGFKHSFQGGGSSEEFKGNAGIVNKALCWNPLGEELLGAVM</sequence>
<organism evidence="2 3">
    <name type="scientific">Nelumbo nucifera</name>
    <name type="common">Sacred lotus</name>
    <dbReference type="NCBI Taxonomy" id="4432"/>
    <lineage>
        <taxon>Eukaryota</taxon>
        <taxon>Viridiplantae</taxon>
        <taxon>Streptophyta</taxon>
        <taxon>Embryophyta</taxon>
        <taxon>Tracheophyta</taxon>
        <taxon>Spermatophyta</taxon>
        <taxon>Magnoliopsida</taxon>
        <taxon>Proteales</taxon>
        <taxon>Nelumbonaceae</taxon>
        <taxon>Nelumbo</taxon>
    </lineage>
</organism>
<dbReference type="Proteomes" id="UP000607653">
    <property type="component" value="Unassembled WGS sequence"/>
</dbReference>
<protein>
    <submittedName>
        <fullName evidence="2">Uncharacterized protein</fullName>
    </submittedName>
</protein>
<proteinExistence type="predicted"/>
<evidence type="ECO:0000313" key="3">
    <source>
        <dbReference type="Proteomes" id="UP000607653"/>
    </source>
</evidence>
<evidence type="ECO:0000313" key="2">
    <source>
        <dbReference type="EMBL" id="DAD21484.1"/>
    </source>
</evidence>
<name>A0A822XIZ2_NELNU</name>
<feature type="region of interest" description="Disordered" evidence="1">
    <location>
        <begin position="1"/>
        <end position="21"/>
    </location>
</feature>
<accession>A0A822XIZ2</accession>
<comment type="caution">
    <text evidence="2">The sequence shown here is derived from an EMBL/GenBank/DDBJ whole genome shotgun (WGS) entry which is preliminary data.</text>
</comment>
<gene>
    <name evidence="2" type="ORF">HUJ06_022947</name>
</gene>